<feature type="region of interest" description="Disordered" evidence="2">
    <location>
        <begin position="1"/>
        <end position="70"/>
    </location>
</feature>
<sequence length="118" mass="12608">MQSAKETASNIAASAKAGMEKTKATAQEKAERMTTRDPIQKDIATHPRLSARSWRPASITPPLGRLAAGPMVRGTPLEELPAGFLGMTIALAPGELEQVATPQREDWGLITHRGPRVG</sequence>
<dbReference type="PANTHER" id="PTHR33493:SF2">
    <property type="entry name" value="LATE EMBRYOGENESIS ABUNDANT PROTEIN 46"/>
    <property type="match status" value="1"/>
</dbReference>
<dbReference type="GO" id="GO:0009793">
    <property type="term" value="P:embryo development ending in seed dormancy"/>
    <property type="evidence" value="ECO:0007669"/>
    <property type="project" value="InterPro"/>
</dbReference>
<comment type="similarity">
    <text evidence="1">Belongs to the LEA type 1 family.</text>
</comment>
<accession>A0AAW2NR15</accession>
<dbReference type="Pfam" id="PF03760">
    <property type="entry name" value="LEA_1"/>
    <property type="match status" value="1"/>
</dbReference>
<evidence type="ECO:0000256" key="2">
    <source>
        <dbReference type="SAM" id="MobiDB-lite"/>
    </source>
</evidence>
<evidence type="ECO:0000256" key="1">
    <source>
        <dbReference type="ARBA" id="ARBA00010975"/>
    </source>
</evidence>
<feature type="compositionally biased region" description="Polar residues" evidence="2">
    <location>
        <begin position="1"/>
        <end position="12"/>
    </location>
</feature>
<reference evidence="3" key="1">
    <citation type="submission" date="2020-06" db="EMBL/GenBank/DDBJ databases">
        <authorList>
            <person name="Li T."/>
            <person name="Hu X."/>
            <person name="Zhang T."/>
            <person name="Song X."/>
            <person name="Zhang H."/>
            <person name="Dai N."/>
            <person name="Sheng W."/>
            <person name="Hou X."/>
            <person name="Wei L."/>
        </authorList>
    </citation>
    <scope>NUCLEOTIDE SEQUENCE</scope>
    <source>
        <strain evidence="3">G02</strain>
        <tissue evidence="3">Leaf</tissue>
    </source>
</reference>
<comment type="caution">
    <text evidence="3">The sequence shown here is derived from an EMBL/GenBank/DDBJ whole genome shotgun (WGS) entry which is preliminary data.</text>
</comment>
<dbReference type="PANTHER" id="PTHR33493">
    <property type="entry name" value="LATE EMBRYOGENESIS ABUNDANT PROTEIN 6-RELATED"/>
    <property type="match status" value="1"/>
</dbReference>
<reference evidence="3" key="2">
    <citation type="journal article" date="2024" name="Plant">
        <title>Genomic evolution and insights into agronomic trait innovations of Sesamum species.</title>
        <authorList>
            <person name="Miao H."/>
            <person name="Wang L."/>
            <person name="Qu L."/>
            <person name="Liu H."/>
            <person name="Sun Y."/>
            <person name="Le M."/>
            <person name="Wang Q."/>
            <person name="Wei S."/>
            <person name="Zheng Y."/>
            <person name="Lin W."/>
            <person name="Duan Y."/>
            <person name="Cao H."/>
            <person name="Xiong S."/>
            <person name="Wang X."/>
            <person name="Wei L."/>
            <person name="Li C."/>
            <person name="Ma Q."/>
            <person name="Ju M."/>
            <person name="Zhao R."/>
            <person name="Li G."/>
            <person name="Mu C."/>
            <person name="Tian Q."/>
            <person name="Mei H."/>
            <person name="Zhang T."/>
            <person name="Gao T."/>
            <person name="Zhang H."/>
        </authorList>
    </citation>
    <scope>NUCLEOTIDE SEQUENCE</scope>
    <source>
        <strain evidence="3">G02</strain>
    </source>
</reference>
<feature type="compositionally biased region" description="Basic and acidic residues" evidence="2">
    <location>
        <begin position="18"/>
        <end position="45"/>
    </location>
</feature>
<dbReference type="AlphaFoldDB" id="A0AAW2NR15"/>
<gene>
    <name evidence="3" type="ORF">Sradi_4460500</name>
</gene>
<dbReference type="InterPro" id="IPR005513">
    <property type="entry name" value="LEA_1"/>
</dbReference>
<organism evidence="3">
    <name type="scientific">Sesamum radiatum</name>
    <name type="common">Black benniseed</name>
    <dbReference type="NCBI Taxonomy" id="300843"/>
    <lineage>
        <taxon>Eukaryota</taxon>
        <taxon>Viridiplantae</taxon>
        <taxon>Streptophyta</taxon>
        <taxon>Embryophyta</taxon>
        <taxon>Tracheophyta</taxon>
        <taxon>Spermatophyta</taxon>
        <taxon>Magnoliopsida</taxon>
        <taxon>eudicotyledons</taxon>
        <taxon>Gunneridae</taxon>
        <taxon>Pentapetalae</taxon>
        <taxon>asterids</taxon>
        <taxon>lamiids</taxon>
        <taxon>Lamiales</taxon>
        <taxon>Pedaliaceae</taxon>
        <taxon>Sesamum</taxon>
    </lineage>
</organism>
<proteinExistence type="inferred from homology"/>
<protein>
    <submittedName>
        <fullName evidence="3">Seed maturation protein</fullName>
    </submittedName>
</protein>
<evidence type="ECO:0000313" key="3">
    <source>
        <dbReference type="EMBL" id="KAL0346292.1"/>
    </source>
</evidence>
<dbReference type="EMBL" id="JACGWJ010000019">
    <property type="protein sequence ID" value="KAL0346292.1"/>
    <property type="molecule type" value="Genomic_DNA"/>
</dbReference>
<name>A0AAW2NR15_SESRA</name>